<dbReference type="InterPro" id="IPR004474">
    <property type="entry name" value="LytR_CpsA_psr"/>
</dbReference>
<dbReference type="PANTHER" id="PTHR33392">
    <property type="entry name" value="POLYISOPRENYL-TEICHOIC ACID--PEPTIDOGLYCAN TEICHOIC ACID TRANSFERASE TAGU"/>
    <property type="match status" value="1"/>
</dbReference>
<evidence type="ECO:0000256" key="1">
    <source>
        <dbReference type="ARBA" id="ARBA00006068"/>
    </source>
</evidence>
<dbReference type="RefSeq" id="WP_066466013.1">
    <property type="nucleotide sequence ID" value="NZ_MATO01000060.1"/>
</dbReference>
<gene>
    <name evidence="3" type="ORF">A6K76_14300</name>
</gene>
<dbReference type="AlphaFoldDB" id="A0A1C0YI05"/>
<reference evidence="3 4" key="1">
    <citation type="submission" date="2016-07" db="EMBL/GenBank/DDBJ databases">
        <title>Caryophanon latum genome sequencing.</title>
        <authorList>
            <person name="Verma A."/>
            <person name="Pal Y."/>
            <person name="Krishnamurthi S."/>
        </authorList>
    </citation>
    <scope>NUCLEOTIDE SEQUENCE [LARGE SCALE GENOMIC DNA]</scope>
    <source>
        <strain evidence="3 4">DSM 14151</strain>
    </source>
</reference>
<accession>A0A1C0YI05</accession>
<dbReference type="Proteomes" id="UP000093482">
    <property type="component" value="Unassembled WGS sequence"/>
</dbReference>
<feature type="domain" description="Cell envelope-related transcriptional attenuator" evidence="2">
    <location>
        <begin position="92"/>
        <end position="237"/>
    </location>
</feature>
<keyword evidence="4" id="KW-1185">Reference proteome</keyword>
<dbReference type="Gene3D" id="3.40.630.190">
    <property type="entry name" value="LCP protein"/>
    <property type="match status" value="1"/>
</dbReference>
<dbReference type="NCBIfam" id="TIGR00350">
    <property type="entry name" value="lytR_cpsA_psr"/>
    <property type="match status" value="1"/>
</dbReference>
<comment type="caution">
    <text evidence="3">The sequence shown here is derived from an EMBL/GenBank/DDBJ whole genome shotgun (WGS) entry which is preliminary data.</text>
</comment>
<comment type="similarity">
    <text evidence="1">Belongs to the LytR/CpsA/Psr (LCP) family.</text>
</comment>
<evidence type="ECO:0000259" key="2">
    <source>
        <dbReference type="Pfam" id="PF03816"/>
    </source>
</evidence>
<name>A0A1C0YI05_9BACL</name>
<dbReference type="OrthoDB" id="27330at2"/>
<proteinExistence type="inferred from homology"/>
<protein>
    <submittedName>
        <fullName evidence="3">Transcriptional regulator</fullName>
    </submittedName>
</protein>
<evidence type="ECO:0000313" key="3">
    <source>
        <dbReference type="EMBL" id="OCS86818.1"/>
    </source>
</evidence>
<dbReference type="PANTHER" id="PTHR33392:SF3">
    <property type="entry name" value="POLYISOPRENYL-TEICHOIC ACID--PEPTIDOGLYCAN TEICHOIC ACID TRANSFERASE TAGT"/>
    <property type="match status" value="1"/>
</dbReference>
<evidence type="ECO:0000313" key="4">
    <source>
        <dbReference type="Proteomes" id="UP000093482"/>
    </source>
</evidence>
<organism evidence="3 4">
    <name type="scientific">Caryophanon latum</name>
    <dbReference type="NCBI Taxonomy" id="33977"/>
    <lineage>
        <taxon>Bacteria</taxon>
        <taxon>Bacillati</taxon>
        <taxon>Bacillota</taxon>
        <taxon>Bacilli</taxon>
        <taxon>Bacillales</taxon>
        <taxon>Caryophanaceae</taxon>
        <taxon>Caryophanon</taxon>
    </lineage>
</organism>
<sequence length="344" mass="38581">MRKENKKSSKLGLTLKVCALLVASLLLSVTAYGVFLSKQAETAAEGAFEEIDDRVQSELRVEEVEPLEDSISILFIGVDDSMQRSQGESNSRSDALILATLNNEDKSIKMLSIPRDSYTYIPHVKYKDKITHAHAFGGTKATIEAVEELFDIPVDYYVKMNFNAFIDVVDALGGVVAEVPYDILEKDEFDNNAIQLKEGRHLLSGSEALALVRTRKADSDLERGKRQQQVLKAIIQKGTSVTSVTKYTDVIGALGDNMRTNMTFSEMKSLISYLSDGTSNIDTLNLEGRNDQSTGVYYYKLNEQSLEENREILQRHLGLLPNIYASPESEFHFDYDEPQYSEPY</sequence>
<dbReference type="EMBL" id="MATO01000060">
    <property type="protein sequence ID" value="OCS86818.1"/>
    <property type="molecule type" value="Genomic_DNA"/>
</dbReference>
<dbReference type="InterPro" id="IPR050922">
    <property type="entry name" value="LytR/CpsA/Psr_CW_biosynth"/>
</dbReference>
<dbReference type="Pfam" id="PF03816">
    <property type="entry name" value="LytR_cpsA_psr"/>
    <property type="match status" value="1"/>
</dbReference>